<dbReference type="Ensembl" id="ENSEBUT00000018148.1">
    <property type="protein sequence ID" value="ENSEBUP00000017572.1"/>
    <property type="gene ID" value="ENSEBUG00000010986.1"/>
</dbReference>
<dbReference type="InterPro" id="IPR032675">
    <property type="entry name" value="LRR_dom_sf"/>
</dbReference>
<keyword evidence="2" id="KW-0677">Repeat</keyword>
<keyword evidence="5" id="KW-1185">Reference proteome</keyword>
<dbReference type="InterPro" id="IPR003591">
    <property type="entry name" value="Leu-rich_rpt_typical-subtyp"/>
</dbReference>
<dbReference type="SMART" id="SM00369">
    <property type="entry name" value="LRR_TYP"/>
    <property type="match status" value="5"/>
</dbReference>
<protein>
    <submittedName>
        <fullName evidence="4">Uncharacterized protein</fullName>
    </submittedName>
</protein>
<reference evidence="4" key="1">
    <citation type="submission" date="2025-08" db="UniProtKB">
        <authorList>
            <consortium name="Ensembl"/>
        </authorList>
    </citation>
    <scope>IDENTIFICATION</scope>
</reference>
<feature type="signal peptide" evidence="3">
    <location>
        <begin position="1"/>
        <end position="20"/>
    </location>
</feature>
<accession>A0A8C4QM88</accession>
<evidence type="ECO:0000256" key="1">
    <source>
        <dbReference type="ARBA" id="ARBA00022614"/>
    </source>
</evidence>
<evidence type="ECO:0000256" key="2">
    <source>
        <dbReference type="ARBA" id="ARBA00022737"/>
    </source>
</evidence>
<reference evidence="4" key="2">
    <citation type="submission" date="2025-09" db="UniProtKB">
        <authorList>
            <consortium name="Ensembl"/>
        </authorList>
    </citation>
    <scope>IDENTIFICATION</scope>
</reference>
<dbReference type="PROSITE" id="PS51450">
    <property type="entry name" value="LRR"/>
    <property type="match status" value="1"/>
</dbReference>
<dbReference type="Pfam" id="PF00560">
    <property type="entry name" value="LRR_1"/>
    <property type="match status" value="2"/>
</dbReference>
<evidence type="ECO:0000313" key="5">
    <source>
        <dbReference type="Proteomes" id="UP000694388"/>
    </source>
</evidence>
<dbReference type="InterPro" id="IPR001611">
    <property type="entry name" value="Leu-rich_rpt"/>
</dbReference>
<sequence>MATTAFTLLLLCLTLPSTSAEGRMDHPAACESALDKIGSISTISLKAPSSMYYLDLSYNNLTDLPSFQFLDKLTILKLNNNNLSFLADGAFSELPNIIELHLKNNNIRLLHDTVFHNLPSLTHIHLGNNYLSSLPLSLLEDQTDFEVLDISNNLLRIIPPGFFSNVNIMYLYAFGNFWKCDCSALYFAEWILDWGTAHGCKAGQVVETQFRVPSPISYMPAKCTFGYQSLAATNTMEGKPIYRSIVFILPVTCLATKVLHFVSWMEKVVLGFQNEL</sequence>
<evidence type="ECO:0000313" key="4">
    <source>
        <dbReference type="Ensembl" id="ENSEBUP00000017572.1"/>
    </source>
</evidence>
<keyword evidence="1" id="KW-0433">Leucine-rich repeat</keyword>
<dbReference type="PANTHER" id="PTHR24366:SF96">
    <property type="entry name" value="LEUCINE RICH REPEAT CONTAINING 53"/>
    <property type="match status" value="1"/>
</dbReference>
<dbReference type="GeneTree" id="ENSGT00940000161826"/>
<proteinExistence type="predicted"/>
<keyword evidence="3" id="KW-0732">Signal</keyword>
<name>A0A8C4QM88_EPTBU</name>
<dbReference type="SUPFAM" id="SSF52058">
    <property type="entry name" value="L domain-like"/>
    <property type="match status" value="1"/>
</dbReference>
<feature type="chain" id="PRO_5034189184" evidence="3">
    <location>
        <begin position="21"/>
        <end position="276"/>
    </location>
</feature>
<dbReference type="SMART" id="SM00364">
    <property type="entry name" value="LRR_BAC"/>
    <property type="match status" value="3"/>
</dbReference>
<dbReference type="Gene3D" id="3.80.10.10">
    <property type="entry name" value="Ribonuclease Inhibitor"/>
    <property type="match status" value="1"/>
</dbReference>
<evidence type="ECO:0000256" key="3">
    <source>
        <dbReference type="SAM" id="SignalP"/>
    </source>
</evidence>
<dbReference type="AlphaFoldDB" id="A0A8C4QM88"/>
<dbReference type="Pfam" id="PF13855">
    <property type="entry name" value="LRR_8"/>
    <property type="match status" value="1"/>
</dbReference>
<dbReference type="Proteomes" id="UP000694388">
    <property type="component" value="Unplaced"/>
</dbReference>
<dbReference type="PANTHER" id="PTHR24366">
    <property type="entry name" value="IG(IMMUNOGLOBULIN) AND LRR(LEUCINE RICH REPEAT) DOMAINS"/>
    <property type="match status" value="1"/>
</dbReference>
<organism evidence="4 5">
    <name type="scientific">Eptatretus burgeri</name>
    <name type="common">Inshore hagfish</name>
    <dbReference type="NCBI Taxonomy" id="7764"/>
    <lineage>
        <taxon>Eukaryota</taxon>
        <taxon>Metazoa</taxon>
        <taxon>Chordata</taxon>
        <taxon>Craniata</taxon>
        <taxon>Vertebrata</taxon>
        <taxon>Cyclostomata</taxon>
        <taxon>Myxini</taxon>
        <taxon>Myxiniformes</taxon>
        <taxon>Myxinidae</taxon>
        <taxon>Eptatretinae</taxon>
        <taxon>Eptatretus</taxon>
    </lineage>
</organism>